<feature type="domain" description="AAA+ ATPase" evidence="1">
    <location>
        <begin position="20"/>
        <end position="342"/>
    </location>
</feature>
<dbReference type="Pfam" id="PF13175">
    <property type="entry name" value="AAA_15"/>
    <property type="match status" value="1"/>
</dbReference>
<evidence type="ECO:0000313" key="3">
    <source>
        <dbReference type="Proteomes" id="UP000706151"/>
    </source>
</evidence>
<dbReference type="InterPro" id="IPR051396">
    <property type="entry name" value="Bact_Antivir_Def_Nuclease"/>
</dbReference>
<sequence>MLTKLTIKNFKRFDEVEVVLGKSVVLIGPNNSGKTTALQALALWELGLRRWTEKRTGKSTALQRQGVAINRRDLVALPVPVANLLWRDLHVRNIDRQDGTPKTQNIRVDILVEGITDDQVWSCGLEFDYANEESFYCRPLRLEEGKQPERMPIPEPATQARVALLPPMSGLTDREFIKQPGEIGVLIGQGQTAQVLRNLCYRVCWSDDKAGKPSGDWIALTAQLSRLFGVKLLNPKFVAERSEIVMEYEEKSGTRLDISSSGRGLQQTLLILAHLYANPRTVLLLDEPDAHLQVLRQRQTYQLINDLAEEKGSQIVAASHSEVVLTEAANRGTVVAFVGRPHLLNDRGSQVMKALTDLGWDQYYQAEQTGWVLYVEDSTDLAILKTFARILEHPAQALLDMPFVHYVATNLPQKSRDHFNGLREAKSDLVGIALFDHLDRALQPNENLNEVMWVKREIENYFCTREVLTAWAVHDVADDLFGVAERVTRQKAMEKAIGEVTHLLEIDEKSPWSPDVKATDAVLDRIFRVFFKEIGLPLSFRKRDYHLLAGFLSKLQIDPEVIEKLDAIAAVAARAKPVGM</sequence>
<dbReference type="CDD" id="cd00267">
    <property type="entry name" value="ABC_ATPase"/>
    <property type="match status" value="1"/>
</dbReference>
<dbReference type="InterPro" id="IPR027417">
    <property type="entry name" value="P-loop_NTPase"/>
</dbReference>
<evidence type="ECO:0000259" key="1">
    <source>
        <dbReference type="SMART" id="SM00382"/>
    </source>
</evidence>
<dbReference type="InterPro" id="IPR003593">
    <property type="entry name" value="AAA+_ATPase"/>
</dbReference>
<dbReference type="SUPFAM" id="SSF52540">
    <property type="entry name" value="P-loop containing nucleoside triphosphate hydrolases"/>
    <property type="match status" value="1"/>
</dbReference>
<reference evidence="2 3" key="1">
    <citation type="submission" date="2020-10" db="EMBL/GenBank/DDBJ databases">
        <title>Connecting structure to function with the recovery of over 1000 high-quality activated sludge metagenome-assembled genomes encoding full-length rRNA genes using long-read sequencing.</title>
        <authorList>
            <person name="Singleton C.M."/>
            <person name="Petriglieri F."/>
            <person name="Kristensen J.M."/>
            <person name="Kirkegaard R.H."/>
            <person name="Michaelsen T.Y."/>
            <person name="Andersen M.H."/>
            <person name="Karst S.M."/>
            <person name="Dueholm M.S."/>
            <person name="Nielsen P.H."/>
            <person name="Albertsen M."/>
        </authorList>
    </citation>
    <scope>NUCLEOTIDE SEQUENCE [LARGE SCALE GENOMIC DNA]</scope>
    <source>
        <strain evidence="2">Fred_18-Q3-R57-64_BAT3C.720</strain>
    </source>
</reference>
<dbReference type="SMART" id="SM00382">
    <property type="entry name" value="AAA"/>
    <property type="match status" value="1"/>
</dbReference>
<dbReference type="Gene3D" id="3.40.50.300">
    <property type="entry name" value="P-loop containing nucleotide triphosphate hydrolases"/>
    <property type="match status" value="2"/>
</dbReference>
<organism evidence="2 3">
    <name type="scientific">Candidatus Accumulibacter affinis</name>
    <dbReference type="NCBI Taxonomy" id="2954384"/>
    <lineage>
        <taxon>Bacteria</taxon>
        <taxon>Pseudomonadati</taxon>
        <taxon>Pseudomonadota</taxon>
        <taxon>Betaproteobacteria</taxon>
        <taxon>Candidatus Accumulibacter</taxon>
    </lineage>
</organism>
<protein>
    <submittedName>
        <fullName evidence="2">AAA family ATPase</fullName>
    </submittedName>
</protein>
<name>A0A935W6X1_9PROT</name>
<dbReference type="GO" id="GO:0005524">
    <property type="term" value="F:ATP binding"/>
    <property type="evidence" value="ECO:0007669"/>
    <property type="project" value="InterPro"/>
</dbReference>
<dbReference type="Pfam" id="PF13304">
    <property type="entry name" value="AAA_21"/>
    <property type="match status" value="1"/>
</dbReference>
<dbReference type="GO" id="GO:0016887">
    <property type="term" value="F:ATP hydrolysis activity"/>
    <property type="evidence" value="ECO:0007669"/>
    <property type="project" value="InterPro"/>
</dbReference>
<evidence type="ECO:0000313" key="2">
    <source>
        <dbReference type="EMBL" id="MBK7953200.1"/>
    </source>
</evidence>
<dbReference type="InterPro" id="IPR041685">
    <property type="entry name" value="AAA_GajA/Old/RecF-like"/>
</dbReference>
<accession>A0A935W6X1</accession>
<dbReference type="PANTHER" id="PTHR43581">
    <property type="entry name" value="ATP/GTP PHOSPHATASE"/>
    <property type="match status" value="1"/>
</dbReference>
<gene>
    <name evidence="2" type="ORF">IPK02_04010</name>
</gene>
<proteinExistence type="predicted"/>
<dbReference type="InterPro" id="IPR003959">
    <property type="entry name" value="ATPase_AAA_core"/>
</dbReference>
<dbReference type="AlphaFoldDB" id="A0A935W6X1"/>
<dbReference type="Proteomes" id="UP000706151">
    <property type="component" value="Unassembled WGS sequence"/>
</dbReference>
<comment type="caution">
    <text evidence="2">The sequence shown here is derived from an EMBL/GenBank/DDBJ whole genome shotgun (WGS) entry which is preliminary data.</text>
</comment>
<dbReference type="EMBL" id="JADJOT010000003">
    <property type="protein sequence ID" value="MBK7953200.1"/>
    <property type="molecule type" value="Genomic_DNA"/>
</dbReference>
<dbReference type="PANTHER" id="PTHR43581:SF2">
    <property type="entry name" value="EXCINUCLEASE ATPASE SUBUNIT"/>
    <property type="match status" value="1"/>
</dbReference>